<reference evidence="4" key="1">
    <citation type="journal article" date="2014" name="Front. Microbiol.">
        <title>High frequency of phylogenetically diverse reductive dehalogenase-homologous genes in deep subseafloor sedimentary metagenomes.</title>
        <authorList>
            <person name="Kawai M."/>
            <person name="Futagami T."/>
            <person name="Toyoda A."/>
            <person name="Takaki Y."/>
            <person name="Nishi S."/>
            <person name="Hori S."/>
            <person name="Arai W."/>
            <person name="Tsubouchi T."/>
            <person name="Morono Y."/>
            <person name="Uchiyama I."/>
            <person name="Ito T."/>
            <person name="Fujiyama A."/>
            <person name="Inagaki F."/>
            <person name="Takami H."/>
        </authorList>
    </citation>
    <scope>NUCLEOTIDE SEQUENCE</scope>
    <source>
        <strain evidence="4">Expedition CK06-06</strain>
    </source>
</reference>
<comment type="caution">
    <text evidence="4">The sequence shown here is derived from an EMBL/GenBank/DDBJ whole genome shotgun (WGS) entry which is preliminary data.</text>
</comment>
<keyword evidence="1" id="KW-0597">Phosphoprotein</keyword>
<keyword evidence="2" id="KW-0902">Two-component regulatory system</keyword>
<dbReference type="AlphaFoldDB" id="X1D5P5"/>
<evidence type="ECO:0000256" key="2">
    <source>
        <dbReference type="ARBA" id="ARBA00023012"/>
    </source>
</evidence>
<protein>
    <recommendedName>
        <fullName evidence="3">Response regulatory domain-containing protein</fullName>
    </recommendedName>
</protein>
<organism evidence="4">
    <name type="scientific">marine sediment metagenome</name>
    <dbReference type="NCBI Taxonomy" id="412755"/>
    <lineage>
        <taxon>unclassified sequences</taxon>
        <taxon>metagenomes</taxon>
        <taxon>ecological metagenomes</taxon>
    </lineage>
</organism>
<dbReference type="PROSITE" id="PS50110">
    <property type="entry name" value="RESPONSE_REGULATORY"/>
    <property type="match status" value="1"/>
</dbReference>
<dbReference type="PANTHER" id="PTHR45339:SF1">
    <property type="entry name" value="HYBRID SIGNAL TRANSDUCTION HISTIDINE KINASE J"/>
    <property type="match status" value="1"/>
</dbReference>
<evidence type="ECO:0000313" key="4">
    <source>
        <dbReference type="EMBL" id="GAH16066.1"/>
    </source>
</evidence>
<dbReference type="SMART" id="SM00448">
    <property type="entry name" value="REC"/>
    <property type="match status" value="1"/>
</dbReference>
<accession>X1D5P5</accession>
<dbReference type="GO" id="GO:0000160">
    <property type="term" value="P:phosphorelay signal transduction system"/>
    <property type="evidence" value="ECO:0007669"/>
    <property type="project" value="UniProtKB-KW"/>
</dbReference>
<feature type="domain" description="Response regulatory" evidence="3">
    <location>
        <begin position="1"/>
        <end position="113"/>
    </location>
</feature>
<gene>
    <name evidence="4" type="ORF">S01H4_54865</name>
</gene>
<dbReference type="PANTHER" id="PTHR45339">
    <property type="entry name" value="HYBRID SIGNAL TRANSDUCTION HISTIDINE KINASE J"/>
    <property type="match status" value="1"/>
</dbReference>
<dbReference type="SUPFAM" id="SSF52172">
    <property type="entry name" value="CheY-like"/>
    <property type="match status" value="1"/>
</dbReference>
<dbReference type="InterPro" id="IPR011006">
    <property type="entry name" value="CheY-like_superfamily"/>
</dbReference>
<proteinExistence type="predicted"/>
<name>X1D5P5_9ZZZZ</name>
<evidence type="ECO:0000256" key="1">
    <source>
        <dbReference type="ARBA" id="ARBA00022553"/>
    </source>
</evidence>
<dbReference type="Gene3D" id="3.40.50.2300">
    <property type="match status" value="1"/>
</dbReference>
<feature type="non-terminal residue" evidence="4">
    <location>
        <position position="1"/>
    </location>
</feature>
<dbReference type="EMBL" id="BART01031607">
    <property type="protein sequence ID" value="GAH16066.1"/>
    <property type="molecule type" value="Genomic_DNA"/>
</dbReference>
<dbReference type="Pfam" id="PF00072">
    <property type="entry name" value="Response_reg"/>
    <property type="match status" value="1"/>
</dbReference>
<dbReference type="InterPro" id="IPR001789">
    <property type="entry name" value="Sig_transdc_resp-reg_receiver"/>
</dbReference>
<evidence type="ECO:0000259" key="3">
    <source>
        <dbReference type="PROSITE" id="PS50110"/>
    </source>
</evidence>
<sequence>LPTIHLRQLYRDVLIPAGYTVVEAVDGESAIPAWREHHPDIILLDIGLPGISGLEVARQIRRSEKDDEHVPILAVTSYTAGDDPEKAFAAGCDAYMPKPVNLEELKTKLEEVLKLAR</sequence>